<evidence type="ECO:0000256" key="3">
    <source>
        <dbReference type="ARBA" id="ARBA00022840"/>
    </source>
</evidence>
<dbReference type="GO" id="GO:0005737">
    <property type="term" value="C:cytoplasm"/>
    <property type="evidence" value="ECO:0007669"/>
    <property type="project" value="TreeGrafter"/>
</dbReference>
<dbReference type="PANTHER" id="PTHR13710:SF154">
    <property type="entry name" value="RECQ HELICASE, PUTATIVE (AFU_ORTHOLOGUE AFUA_6G14720)-RELATED"/>
    <property type="match status" value="1"/>
</dbReference>
<dbReference type="STRING" id="5643.A0A060T000"/>
<dbReference type="SMART" id="SM00490">
    <property type="entry name" value="HELICc"/>
    <property type="match status" value="1"/>
</dbReference>
<evidence type="ECO:0000256" key="5">
    <source>
        <dbReference type="ARBA" id="ARBA00034808"/>
    </source>
</evidence>
<dbReference type="SUPFAM" id="SSF52540">
    <property type="entry name" value="P-loop containing nucleoside triphosphate hydrolases"/>
    <property type="match status" value="1"/>
</dbReference>
<evidence type="ECO:0000256" key="2">
    <source>
        <dbReference type="ARBA" id="ARBA00022741"/>
    </source>
</evidence>
<dbReference type="PROSITE" id="PS51194">
    <property type="entry name" value="HELICASE_CTER"/>
    <property type="match status" value="1"/>
</dbReference>
<dbReference type="AlphaFoldDB" id="A0A060T000"/>
<keyword evidence="10" id="KW-1185">Reference proteome</keyword>
<proteinExistence type="inferred from homology"/>
<dbReference type="InterPro" id="IPR041670">
    <property type="entry name" value="Znf-CCHC_6"/>
</dbReference>
<reference evidence="9" key="1">
    <citation type="submission" date="2014-01" db="EMBL/GenBank/DDBJ databases">
        <title>The genome of the white-rot fungus Pycnoporus cinnabarinus: a basidiomycete model with a versatile arsenal for lignocellulosic biomass breakdown.</title>
        <authorList>
            <person name="Levasseur A."/>
            <person name="Lomascolo A."/>
            <person name="Ruiz-Duenas F.J."/>
            <person name="Uzan E."/>
            <person name="Piumi F."/>
            <person name="Kues U."/>
            <person name="Ram A.F.J."/>
            <person name="Murat C."/>
            <person name="Haon M."/>
            <person name="Benoit I."/>
            <person name="Arfi Y."/>
            <person name="Chevret D."/>
            <person name="Drula E."/>
            <person name="Kwon M.J."/>
            <person name="Gouret P."/>
            <person name="Lesage-Meessen L."/>
            <person name="Lombard V."/>
            <person name="Mariette J."/>
            <person name="Noirot C."/>
            <person name="Park J."/>
            <person name="Patyshakuliyeva A."/>
            <person name="Wieneger R.A.B."/>
            <person name="Wosten H.A.B."/>
            <person name="Martin F."/>
            <person name="Coutinho P.M."/>
            <person name="de Vries R."/>
            <person name="Martinez A.T."/>
            <person name="Klopp C."/>
            <person name="Pontarotti P."/>
            <person name="Henrissat B."/>
            <person name="Record E."/>
        </authorList>
    </citation>
    <scope>NUCLEOTIDE SEQUENCE [LARGE SCALE GENOMIC DNA]</scope>
    <source>
        <strain evidence="9">BRFM137</strain>
    </source>
</reference>
<feature type="region of interest" description="Disordered" evidence="6">
    <location>
        <begin position="318"/>
        <end position="383"/>
    </location>
</feature>
<dbReference type="Pfam" id="PF15288">
    <property type="entry name" value="zf-CCHC_6"/>
    <property type="match status" value="1"/>
</dbReference>
<feature type="compositionally biased region" description="Basic and acidic residues" evidence="6">
    <location>
        <begin position="318"/>
        <end position="331"/>
    </location>
</feature>
<evidence type="ECO:0000259" key="8">
    <source>
        <dbReference type="PROSITE" id="PS51194"/>
    </source>
</evidence>
<dbReference type="InterPro" id="IPR027417">
    <property type="entry name" value="P-loop_NTPase"/>
</dbReference>
<dbReference type="EC" id="5.6.2.4" evidence="5"/>
<dbReference type="GO" id="GO:0003676">
    <property type="term" value="F:nucleic acid binding"/>
    <property type="evidence" value="ECO:0007669"/>
    <property type="project" value="InterPro"/>
</dbReference>
<keyword evidence="3" id="KW-0067">ATP-binding</keyword>
<dbReference type="GO" id="GO:0000724">
    <property type="term" value="P:double-strand break repair via homologous recombination"/>
    <property type="evidence" value="ECO:0007669"/>
    <property type="project" value="TreeGrafter"/>
</dbReference>
<evidence type="ECO:0000256" key="4">
    <source>
        <dbReference type="ARBA" id="ARBA00034617"/>
    </source>
</evidence>
<comment type="catalytic activity">
    <reaction evidence="4">
        <text>Couples ATP hydrolysis with the unwinding of duplex DNA by translocating in the 3'-5' direction.</text>
        <dbReference type="EC" id="5.6.2.4"/>
    </reaction>
</comment>
<dbReference type="Pfam" id="PF00271">
    <property type="entry name" value="Helicase_C"/>
    <property type="match status" value="1"/>
</dbReference>
<organism evidence="9 10">
    <name type="scientific">Pycnoporus cinnabarinus</name>
    <name type="common">Cinnabar-red polypore</name>
    <name type="synonym">Trametes cinnabarina</name>
    <dbReference type="NCBI Taxonomy" id="5643"/>
    <lineage>
        <taxon>Eukaryota</taxon>
        <taxon>Fungi</taxon>
        <taxon>Dikarya</taxon>
        <taxon>Basidiomycota</taxon>
        <taxon>Agaricomycotina</taxon>
        <taxon>Agaricomycetes</taxon>
        <taxon>Polyporales</taxon>
        <taxon>Polyporaceae</taxon>
        <taxon>Trametes</taxon>
    </lineage>
</organism>
<feature type="domain" description="Helicase ATP-binding" evidence="7">
    <location>
        <begin position="1"/>
        <end position="147"/>
    </location>
</feature>
<dbReference type="InterPro" id="IPR014001">
    <property type="entry name" value="Helicase_ATP-bd"/>
</dbReference>
<evidence type="ECO:0000259" key="7">
    <source>
        <dbReference type="PROSITE" id="PS51192"/>
    </source>
</evidence>
<evidence type="ECO:0000256" key="1">
    <source>
        <dbReference type="ARBA" id="ARBA00005446"/>
    </source>
</evidence>
<dbReference type="EMBL" id="CCBP010000495">
    <property type="protein sequence ID" value="CDO77804.1"/>
    <property type="molecule type" value="Genomic_DNA"/>
</dbReference>
<accession>A0A060T000</accession>
<name>A0A060T000_PYCCI</name>
<dbReference type="InterPro" id="IPR001650">
    <property type="entry name" value="Helicase_C-like"/>
</dbReference>
<dbReference type="Proteomes" id="UP000029665">
    <property type="component" value="Unassembled WGS sequence"/>
</dbReference>
<evidence type="ECO:0000313" key="10">
    <source>
        <dbReference type="Proteomes" id="UP000029665"/>
    </source>
</evidence>
<dbReference type="Pfam" id="PF00270">
    <property type="entry name" value="DEAD"/>
    <property type="match status" value="1"/>
</dbReference>
<dbReference type="GO" id="GO:0005524">
    <property type="term" value="F:ATP binding"/>
    <property type="evidence" value="ECO:0007669"/>
    <property type="project" value="UniProtKB-KW"/>
</dbReference>
<feature type="domain" description="Helicase C-terminal" evidence="8">
    <location>
        <begin position="173"/>
        <end position="338"/>
    </location>
</feature>
<dbReference type="GO" id="GO:0043138">
    <property type="term" value="F:3'-5' DNA helicase activity"/>
    <property type="evidence" value="ECO:0007669"/>
    <property type="project" value="UniProtKB-EC"/>
</dbReference>
<dbReference type="PROSITE" id="PS51192">
    <property type="entry name" value="HELICASE_ATP_BIND_1"/>
    <property type="match status" value="1"/>
</dbReference>
<gene>
    <name evidence="9" type="ORF">BN946_scf184987.g2</name>
</gene>
<keyword evidence="2" id="KW-0547">Nucleotide-binding</keyword>
<sequence>MPLLFRPDGIQIIITPLNILGEQNTAQLQRLGIRAIAISAKTATAKNFADIGQFNYRVIVVNPEEAFKRKGGFSALWKNRVFTVRLISVVWDEAHCVESWASFRKDYAQSGRLRNLLSSVPYLIPSATLPDAKLSGVLSNLQVPRSRLVTIRRSTDRPNIYLVVRKMRYAVSSFKDLLDILLPEGWKPGDPIPKFLVFFDNIEDSIQAADVLRKFFRAADRYKVLCFNSDATPTLREQATEEYRAGDLWGLYCTDSFGMGVDIPDVDIVVQWKTTCDLDSLWQRFGRAARGPGTNAVAVLLAEPKFFAEERAAAAKRAEKRAGKKREEELNRAVASEQAKRKRSETVGAASRTDARPTIRPRTMGESNTTAHEERTESAQSEVPSMCQQLRIVFKTSAVENAATAESRVGKGKKASSGNSLSPEMDSLVNAGTRPFRCYRIPINAYYENDMVAFAFLPSTSAVQRPSAPRAHAVDSKYTMTSQDYDLRIALHEFRRAQTLEMYGLAVLNNLGTGMIMGDEELVRIADCARAHHLKTLEDLYRESKWDLTWELGESVLELVNRYYPVKAPLVSTPLQAQQTARDVASVPQGSEASRTSTARRCGACNQVGHTRRSKACPMFAQAKPTNEHPLTDKENTQPAHEPVLTEASGSASSRSSASTGPGPSASTMTRMNSYEDFWNASLFAEPSYRRNVRVIDAAALTGLAARAQTSARPGPPAP</sequence>
<comment type="similarity">
    <text evidence="1">Belongs to the helicase family. RecQ subfamily.</text>
</comment>
<feature type="compositionally biased region" description="Low complexity" evidence="6">
    <location>
        <begin position="648"/>
        <end position="668"/>
    </location>
</feature>
<dbReference type="PANTHER" id="PTHR13710">
    <property type="entry name" value="DNA HELICASE RECQ FAMILY MEMBER"/>
    <property type="match status" value="1"/>
</dbReference>
<protein>
    <recommendedName>
        <fullName evidence="5">DNA 3'-5' helicase</fullName>
        <ecNumber evidence="5">5.6.2.4</ecNumber>
    </recommendedName>
</protein>
<dbReference type="OrthoDB" id="10261556at2759"/>
<dbReference type="GO" id="GO:0005694">
    <property type="term" value="C:chromosome"/>
    <property type="evidence" value="ECO:0007669"/>
    <property type="project" value="TreeGrafter"/>
</dbReference>
<evidence type="ECO:0000256" key="6">
    <source>
        <dbReference type="SAM" id="MobiDB-lite"/>
    </source>
</evidence>
<evidence type="ECO:0000313" key="9">
    <source>
        <dbReference type="EMBL" id="CDO77804.1"/>
    </source>
</evidence>
<dbReference type="InterPro" id="IPR011545">
    <property type="entry name" value="DEAD/DEAH_box_helicase_dom"/>
</dbReference>
<dbReference type="GO" id="GO:0009378">
    <property type="term" value="F:four-way junction helicase activity"/>
    <property type="evidence" value="ECO:0007669"/>
    <property type="project" value="TreeGrafter"/>
</dbReference>
<feature type="compositionally biased region" description="Basic and acidic residues" evidence="6">
    <location>
        <begin position="626"/>
        <end position="636"/>
    </location>
</feature>
<dbReference type="OMA" id="FRAADRY"/>
<dbReference type="HOGENOM" id="CLU_001103_19_0_1"/>
<comment type="caution">
    <text evidence="9">The sequence shown here is derived from an EMBL/GenBank/DDBJ whole genome shotgun (WGS) entry which is preliminary data.</text>
</comment>
<feature type="region of interest" description="Disordered" evidence="6">
    <location>
        <begin position="616"/>
        <end position="669"/>
    </location>
</feature>
<dbReference type="Gene3D" id="3.40.50.300">
    <property type="entry name" value="P-loop containing nucleotide triphosphate hydrolases"/>
    <property type="match status" value="2"/>
</dbReference>